<name>A0A1S1M1G4_MYCCH</name>
<accession>A0A1S1M1G4</accession>
<gene>
    <name evidence="1" type="ORF">BKG84_00070</name>
</gene>
<comment type="caution">
    <text evidence="1">The sequence shown here is derived from an EMBL/GenBank/DDBJ whole genome shotgun (WGS) entry which is preliminary data.</text>
</comment>
<keyword evidence="2" id="KW-1185">Reference proteome</keyword>
<dbReference type="AlphaFoldDB" id="A0A1S1M1G4"/>
<proteinExistence type="predicted"/>
<organism evidence="1 2">
    <name type="scientific">Mycobacteroides chelonae</name>
    <name type="common">Mycobacterium chelonae</name>
    <dbReference type="NCBI Taxonomy" id="1774"/>
    <lineage>
        <taxon>Bacteria</taxon>
        <taxon>Bacillati</taxon>
        <taxon>Actinomycetota</taxon>
        <taxon>Actinomycetes</taxon>
        <taxon>Mycobacteriales</taxon>
        <taxon>Mycobacteriaceae</taxon>
        <taxon>Mycobacteroides</taxon>
    </lineage>
</organism>
<dbReference type="Proteomes" id="UP000179441">
    <property type="component" value="Unassembled WGS sequence"/>
</dbReference>
<reference evidence="1 2" key="1">
    <citation type="submission" date="2016-10" db="EMBL/GenBank/DDBJ databases">
        <title>Evaluation of Human, Veterinary and Environmental Mycobacterium chelonae Isolates by Core Genome Phylogenomic Analysis, Targeted Gene Comparison, and Anti-microbial Susceptibility Patterns: A Tale of Mistaken Identities.</title>
        <authorList>
            <person name="Fogelson S.B."/>
            <person name="Camus A.C."/>
            <person name="Lorenz W."/>
            <person name="Vasireddy R."/>
            <person name="Vasireddy S."/>
            <person name="Smith T."/>
            <person name="Brown-Elliott B.A."/>
            <person name="Wallace R.J.Jr."/>
            <person name="Hasan N.A."/>
            <person name="Reischl U."/>
            <person name="Sanchez S."/>
        </authorList>
    </citation>
    <scope>NUCLEOTIDE SEQUENCE [LARGE SCALE GENOMIC DNA]</scope>
    <source>
        <strain evidence="1 2">15518</strain>
    </source>
</reference>
<dbReference type="EMBL" id="MLIS01000001">
    <property type="protein sequence ID" value="OHU77040.1"/>
    <property type="molecule type" value="Genomic_DNA"/>
</dbReference>
<dbReference type="RefSeq" id="WP_070914412.1">
    <property type="nucleotide sequence ID" value="NZ_JAAOOR010000001.1"/>
</dbReference>
<sequence>MHISGIPSARKKLSRATAHLAELRAAVERFRAEHPYEFASESPGNEPGKPDIPITVTVVKAHPIPDDWALITGDILTNVRAALDHAVFPHIRAKKPDLERNLIQYPIEYRKAQWENKKKWFKSPVTKVIGQSQPYRMGNDYSGHPFRVLRELVNQDKHRDLVIASYAMSAFNVIPRDLYTVVSTTVHQVPMEVGVVVAEAHLRLAQNVHGWRWEQVPSEVEYGEFIEIPGSEPLNLLTAMQGIVNPISELLGELEAAGC</sequence>
<evidence type="ECO:0000313" key="1">
    <source>
        <dbReference type="EMBL" id="OHU77040.1"/>
    </source>
</evidence>
<protein>
    <submittedName>
        <fullName evidence="1">Uncharacterized protein</fullName>
    </submittedName>
</protein>
<evidence type="ECO:0000313" key="2">
    <source>
        <dbReference type="Proteomes" id="UP000179441"/>
    </source>
</evidence>